<keyword evidence="5" id="KW-1185">Reference proteome</keyword>
<keyword evidence="1" id="KW-0378">Hydrolase</keyword>
<gene>
    <name evidence="4" type="ORF">B9L23_08070</name>
</gene>
<dbReference type="Proteomes" id="UP000198394">
    <property type="component" value="Unassembled WGS sequence"/>
</dbReference>
<feature type="domain" description="Helicase ATP-binding" evidence="2">
    <location>
        <begin position="109"/>
        <end position="284"/>
    </location>
</feature>
<accession>A0A226QSB9</accession>
<feature type="domain" description="Helicase C-terminal" evidence="3">
    <location>
        <begin position="445"/>
        <end position="601"/>
    </location>
</feature>
<dbReference type="PROSITE" id="PS51192">
    <property type="entry name" value="HELICASE_ATP_BIND_1"/>
    <property type="match status" value="1"/>
</dbReference>
<dbReference type="GO" id="GO:0016787">
    <property type="term" value="F:hydrolase activity"/>
    <property type="evidence" value="ECO:0007669"/>
    <property type="project" value="UniProtKB-KW"/>
</dbReference>
<dbReference type="Pfam" id="PF00271">
    <property type="entry name" value="Helicase_C"/>
    <property type="match status" value="1"/>
</dbReference>
<evidence type="ECO:0000313" key="4">
    <source>
        <dbReference type="EMBL" id="OXB94808.1"/>
    </source>
</evidence>
<dbReference type="InterPro" id="IPR049730">
    <property type="entry name" value="SNF2/RAD54-like_C"/>
</dbReference>
<organism evidence="4 5">
    <name type="scientific">Parageobacillus galactosidasius</name>
    <dbReference type="NCBI Taxonomy" id="883812"/>
    <lineage>
        <taxon>Bacteria</taxon>
        <taxon>Bacillati</taxon>
        <taxon>Bacillota</taxon>
        <taxon>Bacilli</taxon>
        <taxon>Bacillales</taxon>
        <taxon>Anoxybacillaceae</taxon>
        <taxon>Parageobacillus</taxon>
    </lineage>
</organism>
<dbReference type="CDD" id="cd18793">
    <property type="entry name" value="SF2_C_SNF"/>
    <property type="match status" value="1"/>
</dbReference>
<sequence>MIQVREQYGMIYVRILDTAETFELTLNKIRAIPGRSFKMDTGEWMFPKEMIGELLRQFGNQIVWVQPLEEIVKDVPVNDELVKKHLSWRDEDDFKTWKLKPYPYQKVGAHFLADRGRAATFDSVGLGKTPEILGACQILFNKGKAKRALIVTLNALKRQWAKEVEKFMGEPAIAVVGDPAKRLKLIKGFASRNDVRFLIINYESLRNEKYMKEIKKIPFDIVALDEAQKIKTGVTDKVLGLKPSQNAMATYELKYIPYRFIATATPIQGKPTEIWSLFHFLDDNILGPWEEFRERYCKYHPRYGVTGSMNDGELYYRIAPYFIRRTKEMPEIQQQLPKVKHDHIFLEMSDAQIKIQDYIMYKIEELKEESRSIGPNGTVINGMFLNEEQAKEYYDGMIQGYTTFLLVNCDSPELFKMSDSHMAHRILNELNITEKEITKSPKLDYFLDFYHQIINDEPNSKIVVFSQFERMIQLIHKYIPTTSVIYHGQLPDREKEWAVEKFRNDPNCKVFLGTDAASTGLNLQVANYMVHIDMPWDPTLIEQRIGRIDRTGNPHPNITIMYLVMSEGYDEHLIEILQRKAEMAQNILEGGKMKARHQDFTRLALERMLKNQAKRLKQKVM</sequence>
<evidence type="ECO:0000259" key="2">
    <source>
        <dbReference type="PROSITE" id="PS51192"/>
    </source>
</evidence>
<dbReference type="Gene3D" id="3.40.50.300">
    <property type="entry name" value="P-loop containing nucleotide triphosphate hydrolases"/>
    <property type="match status" value="1"/>
</dbReference>
<dbReference type="Pfam" id="PF00176">
    <property type="entry name" value="SNF2-rel_dom"/>
    <property type="match status" value="1"/>
</dbReference>
<dbReference type="GO" id="GO:0006281">
    <property type="term" value="P:DNA repair"/>
    <property type="evidence" value="ECO:0007669"/>
    <property type="project" value="TreeGrafter"/>
</dbReference>
<protein>
    <recommendedName>
        <fullName evidence="6">ATP-dependent helicase</fullName>
    </recommendedName>
</protein>
<dbReference type="InterPro" id="IPR000330">
    <property type="entry name" value="SNF2_N"/>
</dbReference>
<dbReference type="InterPro" id="IPR001650">
    <property type="entry name" value="Helicase_C-like"/>
</dbReference>
<dbReference type="InterPro" id="IPR027417">
    <property type="entry name" value="P-loop_NTPase"/>
</dbReference>
<comment type="caution">
    <text evidence="4">The sequence shown here is derived from an EMBL/GenBank/DDBJ whole genome shotgun (WGS) entry which is preliminary data.</text>
</comment>
<dbReference type="RefSeq" id="WP_089097261.1">
    <property type="nucleotide sequence ID" value="NZ_NDYL01000001.1"/>
</dbReference>
<evidence type="ECO:0000259" key="3">
    <source>
        <dbReference type="PROSITE" id="PS51194"/>
    </source>
</evidence>
<dbReference type="PANTHER" id="PTHR45766">
    <property type="entry name" value="DNA ANNEALING HELICASE AND ENDONUCLEASE ZRANB3 FAMILY MEMBER"/>
    <property type="match status" value="1"/>
</dbReference>
<evidence type="ECO:0000256" key="1">
    <source>
        <dbReference type="ARBA" id="ARBA00022801"/>
    </source>
</evidence>
<dbReference type="SMART" id="SM00490">
    <property type="entry name" value="HELICc"/>
    <property type="match status" value="1"/>
</dbReference>
<name>A0A226QSB9_9BACL</name>
<dbReference type="Gene3D" id="3.40.50.10810">
    <property type="entry name" value="Tandem AAA-ATPase domain"/>
    <property type="match status" value="1"/>
</dbReference>
<dbReference type="AlphaFoldDB" id="A0A226QSB9"/>
<dbReference type="EMBL" id="NDYL01000001">
    <property type="protein sequence ID" value="OXB94808.1"/>
    <property type="molecule type" value="Genomic_DNA"/>
</dbReference>
<dbReference type="SMART" id="SM00487">
    <property type="entry name" value="DEXDc"/>
    <property type="match status" value="1"/>
</dbReference>
<dbReference type="SUPFAM" id="SSF52540">
    <property type="entry name" value="P-loop containing nucleoside triphosphate hydrolases"/>
    <property type="match status" value="2"/>
</dbReference>
<evidence type="ECO:0000313" key="5">
    <source>
        <dbReference type="Proteomes" id="UP000198394"/>
    </source>
</evidence>
<evidence type="ECO:0008006" key="6">
    <source>
        <dbReference type="Google" id="ProtNLM"/>
    </source>
</evidence>
<dbReference type="InterPro" id="IPR014001">
    <property type="entry name" value="Helicase_ATP-bd"/>
</dbReference>
<dbReference type="InterPro" id="IPR038718">
    <property type="entry name" value="SNF2-like_sf"/>
</dbReference>
<dbReference type="GO" id="GO:0031297">
    <property type="term" value="P:replication fork processing"/>
    <property type="evidence" value="ECO:0007669"/>
    <property type="project" value="TreeGrafter"/>
</dbReference>
<dbReference type="PROSITE" id="PS51194">
    <property type="entry name" value="HELICASE_CTER"/>
    <property type="match status" value="1"/>
</dbReference>
<proteinExistence type="predicted"/>
<dbReference type="GO" id="GO:0005524">
    <property type="term" value="F:ATP binding"/>
    <property type="evidence" value="ECO:0007669"/>
    <property type="project" value="InterPro"/>
</dbReference>
<reference evidence="4 5" key="1">
    <citation type="submission" date="2017-04" db="EMBL/GenBank/DDBJ databases">
        <title>The genome sequence of Parageobacillus galactosidasius DSM 18751.</title>
        <authorList>
            <person name="Ramaloko W.T."/>
            <person name="Koen N."/>
            <person name="Polliack S."/>
            <person name="Aliyu H."/>
            <person name="Lebre P."/>
            <person name="Mohr T."/>
            <person name="Oswald F."/>
            <person name="Zwick M."/>
            <person name="Neumann A."/>
            <person name="Syldatk C."/>
            <person name="Cowan D."/>
            <person name="De Maayer P."/>
        </authorList>
    </citation>
    <scope>NUCLEOTIDE SEQUENCE [LARGE SCALE GENOMIC DNA]</scope>
    <source>
        <strain evidence="4 5">DSM 18751</strain>
    </source>
</reference>
<dbReference type="PANTHER" id="PTHR45766:SF6">
    <property type="entry name" value="SWI_SNF-RELATED MATRIX-ASSOCIATED ACTIN-DEPENDENT REGULATOR OF CHROMATIN SUBFAMILY A-LIKE PROTEIN 1"/>
    <property type="match status" value="1"/>
</dbReference>